<sequence length="259" mass="27572">MSTELAKTEEPLSPSLSKREQLVKVARAGLKTLVGVVPSLVGAGLWGAVKGAVIFGTVGVTVAVGYLLLPRWLQGVEIPLWLSILSGVLPPVALGLAGGYALMLQSVTSKLAQQTQERGLVGYLYAIIKPVAVQAARRLRGTGAVSRADLTRVIDDSLAERLREAASASDQEPASRAERLERFLMEHSRRVLGLVALRTALTAPDVPTAVKNLETLGIDRLAEALAETLEDLFFFQMIVSLGAGVLASAIPPLLILFLY</sequence>
<feature type="transmembrane region" description="Helical" evidence="1">
    <location>
        <begin position="233"/>
        <end position="258"/>
    </location>
</feature>
<organism evidence="2 3">
    <name type="scientific">Hyalangium minutum</name>
    <dbReference type="NCBI Taxonomy" id="394096"/>
    <lineage>
        <taxon>Bacteria</taxon>
        <taxon>Pseudomonadati</taxon>
        <taxon>Myxococcota</taxon>
        <taxon>Myxococcia</taxon>
        <taxon>Myxococcales</taxon>
        <taxon>Cystobacterineae</taxon>
        <taxon>Archangiaceae</taxon>
        <taxon>Hyalangium</taxon>
    </lineage>
</organism>
<dbReference type="PATRIC" id="fig|394096.3.peg.1733"/>
<protein>
    <submittedName>
        <fullName evidence="2">Uncharacterized protein</fullName>
    </submittedName>
</protein>
<comment type="caution">
    <text evidence="2">The sequence shown here is derived from an EMBL/GenBank/DDBJ whole genome shotgun (WGS) entry which is preliminary data.</text>
</comment>
<keyword evidence="1" id="KW-0812">Transmembrane</keyword>
<dbReference type="STRING" id="394096.DB31_5251"/>
<keyword evidence="3" id="KW-1185">Reference proteome</keyword>
<dbReference type="RefSeq" id="WP_240486590.1">
    <property type="nucleotide sequence ID" value="NZ_JMCB01000003.1"/>
</dbReference>
<keyword evidence="1" id="KW-0472">Membrane</keyword>
<dbReference type="EMBL" id="JMCB01000003">
    <property type="protein sequence ID" value="KFE70209.1"/>
    <property type="molecule type" value="Genomic_DNA"/>
</dbReference>
<feature type="transmembrane region" description="Helical" evidence="1">
    <location>
        <begin position="52"/>
        <end position="69"/>
    </location>
</feature>
<accession>A0A085WR96</accession>
<name>A0A085WR96_9BACT</name>
<dbReference type="AlphaFoldDB" id="A0A085WR96"/>
<feature type="transmembrane region" description="Helical" evidence="1">
    <location>
        <begin position="28"/>
        <end position="46"/>
    </location>
</feature>
<keyword evidence="1" id="KW-1133">Transmembrane helix</keyword>
<dbReference type="Proteomes" id="UP000028725">
    <property type="component" value="Unassembled WGS sequence"/>
</dbReference>
<evidence type="ECO:0000313" key="3">
    <source>
        <dbReference type="Proteomes" id="UP000028725"/>
    </source>
</evidence>
<feature type="transmembrane region" description="Helical" evidence="1">
    <location>
        <begin position="81"/>
        <end position="103"/>
    </location>
</feature>
<reference evidence="2 3" key="1">
    <citation type="submission" date="2014-04" db="EMBL/GenBank/DDBJ databases">
        <title>Genome assembly of Hyalangium minutum DSM 14724.</title>
        <authorList>
            <person name="Sharma G."/>
            <person name="Subramanian S."/>
        </authorList>
    </citation>
    <scope>NUCLEOTIDE SEQUENCE [LARGE SCALE GENOMIC DNA]</scope>
    <source>
        <strain evidence="2 3">DSM 14724</strain>
    </source>
</reference>
<evidence type="ECO:0000256" key="1">
    <source>
        <dbReference type="SAM" id="Phobius"/>
    </source>
</evidence>
<gene>
    <name evidence="2" type="ORF">DB31_5251</name>
</gene>
<evidence type="ECO:0000313" key="2">
    <source>
        <dbReference type="EMBL" id="KFE70209.1"/>
    </source>
</evidence>
<proteinExistence type="predicted"/>